<gene>
    <name evidence="2" type="ORF">ACFOKC_04465</name>
</gene>
<evidence type="ECO:0000256" key="1">
    <source>
        <dbReference type="SAM" id="MobiDB-lite"/>
    </source>
</evidence>
<evidence type="ECO:0000313" key="2">
    <source>
        <dbReference type="EMBL" id="MFC3476972.1"/>
    </source>
</evidence>
<dbReference type="GeneID" id="69117107"/>
<accession>A0ABD5NCG1</accession>
<organism evidence="2 3">
    <name type="scientific">Halobacterium litoreum</name>
    <dbReference type="NCBI Taxonomy" id="2039234"/>
    <lineage>
        <taxon>Archaea</taxon>
        <taxon>Methanobacteriati</taxon>
        <taxon>Methanobacteriota</taxon>
        <taxon>Stenosarchaea group</taxon>
        <taxon>Halobacteria</taxon>
        <taxon>Halobacteriales</taxon>
        <taxon>Halobacteriaceae</taxon>
        <taxon>Halobacterium</taxon>
    </lineage>
</organism>
<name>A0ABD5NCG1_9EURY</name>
<dbReference type="Proteomes" id="UP001595660">
    <property type="component" value="Unassembled WGS sequence"/>
</dbReference>
<dbReference type="Pfam" id="PF19101">
    <property type="entry name" value="DUF5788"/>
    <property type="match status" value="1"/>
</dbReference>
<sequence>MDERERQRLLDRVERPSNSIGESIPDELSVGDTTIDLKAFVFECKRLDAVPTDRREEIESVQSTLRRERLRRKRRIRDDDISRETAEELAASVHGIDRALNALAGLNDPDIGEELRQKRLDDARELLALADTSL</sequence>
<reference evidence="2 3" key="1">
    <citation type="journal article" date="2019" name="Int. J. Syst. Evol. Microbiol.">
        <title>The Global Catalogue of Microorganisms (GCM) 10K type strain sequencing project: providing services to taxonomists for standard genome sequencing and annotation.</title>
        <authorList>
            <consortium name="The Broad Institute Genomics Platform"/>
            <consortium name="The Broad Institute Genome Sequencing Center for Infectious Disease"/>
            <person name="Wu L."/>
            <person name="Ma J."/>
        </authorList>
    </citation>
    <scope>NUCLEOTIDE SEQUENCE [LARGE SCALE GENOMIC DNA]</scope>
    <source>
        <strain evidence="2 3">CGMCC 1.12562</strain>
    </source>
</reference>
<evidence type="ECO:0000313" key="3">
    <source>
        <dbReference type="Proteomes" id="UP001595660"/>
    </source>
</evidence>
<dbReference type="InterPro" id="IPR043900">
    <property type="entry name" value="DUF5788"/>
</dbReference>
<dbReference type="RefSeq" id="WP_232571891.1">
    <property type="nucleotide sequence ID" value="NZ_CP089466.1"/>
</dbReference>
<proteinExistence type="predicted"/>
<dbReference type="EMBL" id="JBHRWN010000002">
    <property type="protein sequence ID" value="MFC3476972.1"/>
    <property type="molecule type" value="Genomic_DNA"/>
</dbReference>
<protein>
    <submittedName>
        <fullName evidence="2">DUF5788 family protein</fullName>
    </submittedName>
</protein>
<feature type="compositionally biased region" description="Basic and acidic residues" evidence="1">
    <location>
        <begin position="1"/>
        <end position="15"/>
    </location>
</feature>
<comment type="caution">
    <text evidence="2">The sequence shown here is derived from an EMBL/GenBank/DDBJ whole genome shotgun (WGS) entry which is preliminary data.</text>
</comment>
<dbReference type="AlphaFoldDB" id="A0ABD5NCG1"/>
<feature type="region of interest" description="Disordered" evidence="1">
    <location>
        <begin position="1"/>
        <end position="22"/>
    </location>
</feature>
<keyword evidence="3" id="KW-1185">Reference proteome</keyword>